<gene>
    <name evidence="8" type="ORF">RI543_003085</name>
</gene>
<dbReference type="InterPro" id="IPR011701">
    <property type="entry name" value="MFS"/>
</dbReference>
<feature type="transmembrane region" description="Helical" evidence="7">
    <location>
        <begin position="428"/>
        <end position="448"/>
    </location>
</feature>
<keyword evidence="3 7" id="KW-0812">Transmembrane</keyword>
<keyword evidence="5 7" id="KW-0472">Membrane</keyword>
<sequence length="622" mass="72242">MVAGWRHFFPHLRILPEDIGDIVNSEQDTDENDMVVSVSNDSSDSIEHVNKDQVSSKIVDLGYKTITLDFNGHSLQDQCVDHYQLATQRYNQLEKDMPYELRDEANRPWWKFFDEFEYRVNKQYRESRKWYEFLYPSHTTKNPAERRLLYKLDLIITFYFFMLSWSNSVELNNFTSAYVSNMREDLKMKGNDYINTLTIANIGSIVFQLPFMYLLPRFPPHILLPAMDLGWTSFTFACYRAKSLPELQAYRFLLNAFGAAYYPVSQYIMGCWYAPDELSSRVCLFFCGNLLGGITSGLLQSRIFSSLNGRNGLAGWRWMFLIDSIAISLPTVIIGFFVIPGVPSKCYSLFLTDDEIRLARIRNKRNQIKDGASTHSLKPLWNKSIWKAIFCNPTFWVLCVFDMCSWNNMTAFSGSYALWLKSNSNYSIVQVNNLSVLPACLGFIYVFLCSFGADLFHSKWFFMVFAAIMNTISCSILVKWDVSSSAKWYAFLTTYFSVSASPCLWSFINDFLRFDPQIKAVTWIAIYSISQSTYAWIPKLAWPTVESPRFKTGYTTSLIFGTIYGLWTFVVLYLYKKNERKHALGNGIILYDSSKPNEEGKIPDFVERDLEQREDGYYYVKQ</sequence>
<evidence type="ECO:0000256" key="2">
    <source>
        <dbReference type="ARBA" id="ARBA00022448"/>
    </source>
</evidence>
<dbReference type="PANTHER" id="PTHR43791:SF31">
    <property type="entry name" value="VITAMIN H TRANSPORTER"/>
    <property type="match status" value="1"/>
</dbReference>
<comment type="subcellular location">
    <subcellularLocation>
        <location evidence="1">Membrane</location>
        <topology evidence="1">Multi-pass membrane protein</topology>
    </subcellularLocation>
</comment>
<dbReference type="GO" id="GO:0016020">
    <property type="term" value="C:membrane"/>
    <property type="evidence" value="ECO:0007669"/>
    <property type="project" value="UniProtKB-SubCell"/>
</dbReference>
<feature type="transmembrane region" description="Helical" evidence="7">
    <location>
        <begin position="557"/>
        <end position="575"/>
    </location>
</feature>
<organism evidence="8 9">
    <name type="scientific">Arxiozyma heterogenica</name>
    <dbReference type="NCBI Taxonomy" id="278026"/>
    <lineage>
        <taxon>Eukaryota</taxon>
        <taxon>Fungi</taxon>
        <taxon>Dikarya</taxon>
        <taxon>Ascomycota</taxon>
        <taxon>Saccharomycotina</taxon>
        <taxon>Saccharomycetes</taxon>
        <taxon>Saccharomycetales</taxon>
        <taxon>Saccharomycetaceae</taxon>
        <taxon>Arxiozyma</taxon>
    </lineage>
</organism>
<protein>
    <recommendedName>
        <fullName evidence="10">Vitamin H transporter</fullName>
    </recommendedName>
</protein>
<feature type="transmembrane region" description="Helical" evidence="7">
    <location>
        <begin position="460"/>
        <end position="480"/>
    </location>
</feature>
<evidence type="ECO:0000256" key="3">
    <source>
        <dbReference type="ARBA" id="ARBA00022692"/>
    </source>
</evidence>
<accession>A0AAN7WPN9</accession>
<dbReference type="Proteomes" id="UP001306508">
    <property type="component" value="Unassembled WGS sequence"/>
</dbReference>
<dbReference type="Gene3D" id="1.20.1250.20">
    <property type="entry name" value="MFS general substrate transporter like domains"/>
    <property type="match status" value="1"/>
</dbReference>
<keyword evidence="2" id="KW-0813">Transport</keyword>
<evidence type="ECO:0000256" key="1">
    <source>
        <dbReference type="ARBA" id="ARBA00004141"/>
    </source>
</evidence>
<feature type="transmembrane region" description="Helical" evidence="7">
    <location>
        <begin position="278"/>
        <end position="299"/>
    </location>
</feature>
<dbReference type="GO" id="GO:0022857">
    <property type="term" value="F:transmembrane transporter activity"/>
    <property type="evidence" value="ECO:0007669"/>
    <property type="project" value="InterPro"/>
</dbReference>
<feature type="transmembrane region" description="Helical" evidence="7">
    <location>
        <begin position="320"/>
        <end position="339"/>
    </location>
</feature>
<dbReference type="PANTHER" id="PTHR43791">
    <property type="entry name" value="PERMEASE-RELATED"/>
    <property type="match status" value="1"/>
</dbReference>
<keyword evidence="9" id="KW-1185">Reference proteome</keyword>
<dbReference type="SUPFAM" id="SSF103473">
    <property type="entry name" value="MFS general substrate transporter"/>
    <property type="match status" value="1"/>
</dbReference>
<evidence type="ECO:0000256" key="6">
    <source>
        <dbReference type="ARBA" id="ARBA00037968"/>
    </source>
</evidence>
<dbReference type="EMBL" id="JAWIZZ010000047">
    <property type="protein sequence ID" value="KAK5779197.1"/>
    <property type="molecule type" value="Genomic_DNA"/>
</dbReference>
<feature type="transmembrane region" description="Helical" evidence="7">
    <location>
        <begin position="486"/>
        <end position="508"/>
    </location>
</feature>
<feature type="transmembrane region" description="Helical" evidence="7">
    <location>
        <begin position="520"/>
        <end position="537"/>
    </location>
</feature>
<evidence type="ECO:0000256" key="7">
    <source>
        <dbReference type="SAM" id="Phobius"/>
    </source>
</evidence>
<comment type="similarity">
    <text evidence="6">Belongs to the major facilitator superfamily. Allantoate permease family.</text>
</comment>
<proteinExistence type="inferred from homology"/>
<evidence type="ECO:0000256" key="5">
    <source>
        <dbReference type="ARBA" id="ARBA00023136"/>
    </source>
</evidence>
<evidence type="ECO:0008006" key="10">
    <source>
        <dbReference type="Google" id="ProtNLM"/>
    </source>
</evidence>
<comment type="caution">
    <text evidence="8">The sequence shown here is derived from an EMBL/GenBank/DDBJ whole genome shotgun (WGS) entry which is preliminary data.</text>
</comment>
<dbReference type="InterPro" id="IPR036259">
    <property type="entry name" value="MFS_trans_sf"/>
</dbReference>
<reference evidence="9" key="1">
    <citation type="submission" date="2023-07" db="EMBL/GenBank/DDBJ databases">
        <title>A draft genome of Kazachstania heterogenica Y-27499.</title>
        <authorList>
            <person name="Donic C."/>
            <person name="Kralova J.S."/>
            <person name="Fidel L."/>
            <person name="Ben-Dor S."/>
            <person name="Jung S."/>
        </authorList>
    </citation>
    <scope>NUCLEOTIDE SEQUENCE [LARGE SCALE GENOMIC DNA]</scope>
    <source>
        <strain evidence="9">Y27499</strain>
    </source>
</reference>
<evidence type="ECO:0000313" key="8">
    <source>
        <dbReference type="EMBL" id="KAK5779197.1"/>
    </source>
</evidence>
<keyword evidence="4 7" id="KW-1133">Transmembrane helix</keyword>
<dbReference type="FunFam" id="1.20.1250.20:FF:000065">
    <property type="entry name" value="Putative MFS pantothenate transporter"/>
    <property type="match status" value="1"/>
</dbReference>
<feature type="transmembrane region" description="Helical" evidence="7">
    <location>
        <begin position="193"/>
        <end position="215"/>
    </location>
</feature>
<evidence type="ECO:0000313" key="9">
    <source>
        <dbReference type="Proteomes" id="UP001306508"/>
    </source>
</evidence>
<dbReference type="Pfam" id="PF07690">
    <property type="entry name" value="MFS_1"/>
    <property type="match status" value="1"/>
</dbReference>
<evidence type="ECO:0000256" key="4">
    <source>
        <dbReference type="ARBA" id="ARBA00022989"/>
    </source>
</evidence>
<name>A0AAN7WPN9_9SACH</name>
<dbReference type="CDD" id="cd17327">
    <property type="entry name" value="MFS_FEN2_like"/>
    <property type="match status" value="1"/>
</dbReference>
<dbReference type="AlphaFoldDB" id="A0AAN7WPN9"/>
<feature type="transmembrane region" description="Helical" evidence="7">
    <location>
        <begin position="252"/>
        <end position="272"/>
    </location>
</feature>